<reference evidence="3" key="1">
    <citation type="submission" date="2020-11" db="EMBL/GenBank/DDBJ databases">
        <authorList>
            <consortium name="DOE Joint Genome Institute"/>
            <person name="Ahrendt S."/>
            <person name="Riley R."/>
            <person name="Andreopoulos W."/>
            <person name="Labutti K."/>
            <person name="Pangilinan J."/>
            <person name="Ruiz-Duenas F.J."/>
            <person name="Barrasa J.M."/>
            <person name="Sanchez-Garcia M."/>
            <person name="Camarero S."/>
            <person name="Miyauchi S."/>
            <person name="Serrano A."/>
            <person name="Linde D."/>
            <person name="Babiker R."/>
            <person name="Drula E."/>
            <person name="Ayuso-Fernandez I."/>
            <person name="Pacheco R."/>
            <person name="Padilla G."/>
            <person name="Ferreira P."/>
            <person name="Barriuso J."/>
            <person name="Kellner H."/>
            <person name="Castanera R."/>
            <person name="Alfaro M."/>
            <person name="Ramirez L."/>
            <person name="Pisabarro A.G."/>
            <person name="Kuo A."/>
            <person name="Tritt A."/>
            <person name="Lipzen A."/>
            <person name="He G."/>
            <person name="Yan M."/>
            <person name="Ng V."/>
            <person name="Cullen D."/>
            <person name="Martin F."/>
            <person name="Rosso M.-N."/>
            <person name="Henrissat B."/>
            <person name="Hibbett D."/>
            <person name="Martinez A.T."/>
            <person name="Grigoriev I.V."/>
        </authorList>
    </citation>
    <scope>NUCLEOTIDE SEQUENCE</scope>
    <source>
        <strain evidence="3">CBS 506.95</strain>
    </source>
</reference>
<dbReference type="OrthoDB" id="3364132at2759"/>
<dbReference type="Proteomes" id="UP000807306">
    <property type="component" value="Unassembled WGS sequence"/>
</dbReference>
<dbReference type="Pfam" id="PF25534">
    <property type="entry name" value="DUF7918"/>
    <property type="match status" value="1"/>
</dbReference>
<dbReference type="InterPro" id="IPR057678">
    <property type="entry name" value="DUF7918"/>
</dbReference>
<evidence type="ECO:0000256" key="1">
    <source>
        <dbReference type="SAM" id="MobiDB-lite"/>
    </source>
</evidence>
<feature type="region of interest" description="Disordered" evidence="1">
    <location>
        <begin position="109"/>
        <end position="128"/>
    </location>
</feature>
<sequence>MIEEHRALRITLVCPASTTTKVYGLKSTFNVRMPRLEDFQAWVSVDDRPLQEYGVTQSEDGSQVTCWIVSEEGKAFTILWRDAVRSQASMGRTFVDGVKCGVPKGINQKGYKKDSSKENDTACQKGAPSSAASDRLFVFAKVELTDDDMYLASDGSEGLGEIKLEISYIQKKGVTQLAINPSLGEGKIHETRKQLAPHRTRLGTEVQGERKPVLTVKSKGKPKKFIFKYRPKEILKAIGIISNDETLIGQFETEHIDLTEELDGPNTTNNDDRELLQVHMADDVDMVDDAQVMSQLLDDEDVEVVPDTENTAGRKVVVLKQECVIKHEFQEDKTQIKREESRMDVVSTQDPSPEMNISNNELFVKEEEKKPKIEVKTEIKTEHQVLFYEGSKRLKKTTSLKQSSFQGDEMILDLTK</sequence>
<evidence type="ECO:0000313" key="3">
    <source>
        <dbReference type="EMBL" id="KAF9533953.1"/>
    </source>
</evidence>
<dbReference type="PANTHER" id="PTHR36223:SF1">
    <property type="entry name" value="TRANSCRIPTION ELONGATION FACTOR EAF N-TERMINAL DOMAIN-CONTAINING PROTEIN"/>
    <property type="match status" value="1"/>
</dbReference>
<dbReference type="EMBL" id="MU157827">
    <property type="protein sequence ID" value="KAF9533953.1"/>
    <property type="molecule type" value="Genomic_DNA"/>
</dbReference>
<proteinExistence type="predicted"/>
<evidence type="ECO:0000259" key="2">
    <source>
        <dbReference type="Pfam" id="PF25534"/>
    </source>
</evidence>
<dbReference type="PANTHER" id="PTHR36223">
    <property type="entry name" value="BETA-LACTAMASE-TYPE TRANSPEPTIDASE FOLD DOMAIN CONTAINING PROTEIN"/>
    <property type="match status" value="1"/>
</dbReference>
<organism evidence="3 4">
    <name type="scientific">Crepidotus variabilis</name>
    <dbReference type="NCBI Taxonomy" id="179855"/>
    <lineage>
        <taxon>Eukaryota</taxon>
        <taxon>Fungi</taxon>
        <taxon>Dikarya</taxon>
        <taxon>Basidiomycota</taxon>
        <taxon>Agaricomycotina</taxon>
        <taxon>Agaricomycetes</taxon>
        <taxon>Agaricomycetidae</taxon>
        <taxon>Agaricales</taxon>
        <taxon>Agaricineae</taxon>
        <taxon>Crepidotaceae</taxon>
        <taxon>Crepidotus</taxon>
    </lineage>
</organism>
<keyword evidence="4" id="KW-1185">Reference proteome</keyword>
<protein>
    <recommendedName>
        <fullName evidence="2">DUF7918 domain-containing protein</fullName>
    </recommendedName>
</protein>
<gene>
    <name evidence="3" type="ORF">CPB83DRAFT_844824</name>
</gene>
<accession>A0A9P6ESC0</accession>
<feature type="domain" description="DUF7918" evidence="2">
    <location>
        <begin position="43"/>
        <end position="242"/>
    </location>
</feature>
<name>A0A9P6ESC0_9AGAR</name>
<comment type="caution">
    <text evidence="3">The sequence shown here is derived from an EMBL/GenBank/DDBJ whole genome shotgun (WGS) entry which is preliminary data.</text>
</comment>
<feature type="compositionally biased region" description="Basic and acidic residues" evidence="1">
    <location>
        <begin position="111"/>
        <end position="120"/>
    </location>
</feature>
<dbReference type="AlphaFoldDB" id="A0A9P6ESC0"/>
<evidence type="ECO:0000313" key="4">
    <source>
        <dbReference type="Proteomes" id="UP000807306"/>
    </source>
</evidence>